<gene>
    <name evidence="1" type="ORF">GLOTRDRAFT_33660</name>
</gene>
<reference evidence="1 2" key="1">
    <citation type="journal article" date="2012" name="Science">
        <title>The Paleozoic origin of enzymatic lignin decomposition reconstructed from 31 fungal genomes.</title>
        <authorList>
            <person name="Floudas D."/>
            <person name="Binder M."/>
            <person name="Riley R."/>
            <person name="Barry K."/>
            <person name="Blanchette R.A."/>
            <person name="Henrissat B."/>
            <person name="Martinez A.T."/>
            <person name="Otillar R."/>
            <person name="Spatafora J.W."/>
            <person name="Yadav J.S."/>
            <person name="Aerts A."/>
            <person name="Benoit I."/>
            <person name="Boyd A."/>
            <person name="Carlson A."/>
            <person name="Copeland A."/>
            <person name="Coutinho P.M."/>
            <person name="de Vries R.P."/>
            <person name="Ferreira P."/>
            <person name="Findley K."/>
            <person name="Foster B."/>
            <person name="Gaskell J."/>
            <person name="Glotzer D."/>
            <person name="Gorecki P."/>
            <person name="Heitman J."/>
            <person name="Hesse C."/>
            <person name="Hori C."/>
            <person name="Igarashi K."/>
            <person name="Jurgens J.A."/>
            <person name="Kallen N."/>
            <person name="Kersten P."/>
            <person name="Kohler A."/>
            <person name="Kuees U."/>
            <person name="Kumar T.K.A."/>
            <person name="Kuo A."/>
            <person name="LaButti K."/>
            <person name="Larrondo L.F."/>
            <person name="Lindquist E."/>
            <person name="Ling A."/>
            <person name="Lombard V."/>
            <person name="Lucas S."/>
            <person name="Lundell T."/>
            <person name="Martin R."/>
            <person name="McLaughlin D.J."/>
            <person name="Morgenstern I."/>
            <person name="Morin E."/>
            <person name="Murat C."/>
            <person name="Nagy L.G."/>
            <person name="Nolan M."/>
            <person name="Ohm R.A."/>
            <person name="Patyshakuliyeva A."/>
            <person name="Rokas A."/>
            <person name="Ruiz-Duenas F.J."/>
            <person name="Sabat G."/>
            <person name="Salamov A."/>
            <person name="Samejima M."/>
            <person name="Schmutz J."/>
            <person name="Slot J.C."/>
            <person name="St John F."/>
            <person name="Stenlid J."/>
            <person name="Sun H."/>
            <person name="Sun S."/>
            <person name="Syed K."/>
            <person name="Tsang A."/>
            <person name="Wiebenga A."/>
            <person name="Young D."/>
            <person name="Pisabarro A."/>
            <person name="Eastwood D.C."/>
            <person name="Martin F."/>
            <person name="Cullen D."/>
            <person name="Grigoriev I.V."/>
            <person name="Hibbett D.S."/>
        </authorList>
    </citation>
    <scope>NUCLEOTIDE SEQUENCE [LARGE SCALE GENOMIC DNA]</scope>
    <source>
        <strain evidence="1 2">ATCC 11539</strain>
    </source>
</reference>
<name>S7QG54_GLOTA</name>
<accession>S7QG54</accession>
<keyword evidence="2" id="KW-1185">Reference proteome</keyword>
<dbReference type="Proteomes" id="UP000030669">
    <property type="component" value="Unassembled WGS sequence"/>
</dbReference>
<feature type="non-terminal residue" evidence="1">
    <location>
        <position position="1"/>
    </location>
</feature>
<dbReference type="KEGG" id="gtr:GLOTRDRAFT_33660"/>
<dbReference type="eggNOG" id="ENOG502SZ65">
    <property type="taxonomic scope" value="Eukaryota"/>
</dbReference>
<dbReference type="RefSeq" id="XP_007861712.1">
    <property type="nucleotide sequence ID" value="XM_007863521.1"/>
</dbReference>
<dbReference type="AlphaFoldDB" id="S7QG54"/>
<proteinExistence type="predicted"/>
<evidence type="ECO:0000313" key="1">
    <source>
        <dbReference type="EMBL" id="EPQ58861.1"/>
    </source>
</evidence>
<sequence>LYAILKDRSRGASWHWAFFLPKPGNDAKREVGLRWRTTFENPESEWRYEAAEVDLKQETHMVVAVKLADLSAMGAYEDVVESIGTVLKQIRIDKGAVHLDEFSDRSWFLAGVAALNELGYVNCENVAALEKEIRNAAMMSTSKCVYQNEMSVMTSETCS</sequence>
<dbReference type="OrthoDB" id="3016366at2759"/>
<protein>
    <submittedName>
        <fullName evidence="1">Uncharacterized protein</fullName>
    </submittedName>
</protein>
<evidence type="ECO:0000313" key="2">
    <source>
        <dbReference type="Proteomes" id="UP000030669"/>
    </source>
</evidence>
<dbReference type="OMA" id="YLEAGGC"/>
<organism evidence="1 2">
    <name type="scientific">Gloeophyllum trabeum (strain ATCC 11539 / FP-39264 / Madison 617)</name>
    <name type="common">Brown rot fungus</name>
    <dbReference type="NCBI Taxonomy" id="670483"/>
    <lineage>
        <taxon>Eukaryota</taxon>
        <taxon>Fungi</taxon>
        <taxon>Dikarya</taxon>
        <taxon>Basidiomycota</taxon>
        <taxon>Agaricomycotina</taxon>
        <taxon>Agaricomycetes</taxon>
        <taxon>Gloeophyllales</taxon>
        <taxon>Gloeophyllaceae</taxon>
        <taxon>Gloeophyllum</taxon>
    </lineage>
</organism>
<dbReference type="GeneID" id="19305508"/>
<dbReference type="EMBL" id="KB469297">
    <property type="protein sequence ID" value="EPQ58861.1"/>
    <property type="molecule type" value="Genomic_DNA"/>
</dbReference>
<dbReference type="HOGENOM" id="CLU_106401_0_0_1"/>